<accession>A0A2K9Z2Q3</accession>
<name>A0A2K9Z2Q3_RHILE</name>
<reference evidence="1 2" key="1">
    <citation type="submission" date="2017-11" db="EMBL/GenBank/DDBJ databases">
        <title>Complete genome of Rhizobium leguminosarum Norway, an ineffective micro-symbiont.</title>
        <authorList>
            <person name="Hoffrichter A."/>
            <person name="Liang J."/>
            <person name="Brachmann A."/>
            <person name="Marin M."/>
        </authorList>
    </citation>
    <scope>NUCLEOTIDE SEQUENCE [LARGE SCALE GENOMIC DNA]</scope>
    <source>
        <strain evidence="1 2">Norway</strain>
    </source>
</reference>
<evidence type="ECO:0000313" key="1">
    <source>
        <dbReference type="EMBL" id="AUW42549.1"/>
    </source>
</evidence>
<dbReference type="AlphaFoldDB" id="A0A2K9Z2Q3"/>
<evidence type="ECO:0000313" key="2">
    <source>
        <dbReference type="Proteomes" id="UP000238523"/>
    </source>
</evidence>
<sequence>MSSPQPLAGYRVIIQHKPETAAQLRALFVELGATVVLTESANATISELERSSARFVVLDSHDLDGGLNDSVALRAFQISVGICYSKPLPQYGLITLVNWIDIASPASAVIDRALFYRRTKYRSPIEGLRDGPPFRSLS</sequence>
<dbReference type="EMBL" id="CP025012">
    <property type="protein sequence ID" value="AUW42549.1"/>
    <property type="molecule type" value="Genomic_DNA"/>
</dbReference>
<proteinExistence type="predicted"/>
<protein>
    <submittedName>
        <fullName evidence="1">Uncharacterized protein</fullName>
    </submittedName>
</protein>
<organism evidence="1 2">
    <name type="scientific">Rhizobium leguminosarum</name>
    <dbReference type="NCBI Taxonomy" id="384"/>
    <lineage>
        <taxon>Bacteria</taxon>
        <taxon>Pseudomonadati</taxon>
        <taxon>Pseudomonadota</taxon>
        <taxon>Alphaproteobacteria</taxon>
        <taxon>Hyphomicrobiales</taxon>
        <taxon>Rhizobiaceae</taxon>
        <taxon>Rhizobium/Agrobacterium group</taxon>
        <taxon>Rhizobium</taxon>
    </lineage>
</organism>
<dbReference type="RefSeq" id="WP_105006114.1">
    <property type="nucleotide sequence ID" value="NZ_CP025012.1"/>
</dbReference>
<dbReference type="Proteomes" id="UP000238523">
    <property type="component" value="Chromosome"/>
</dbReference>
<gene>
    <name evidence="1" type="ORF">CUJ84_Chr002185</name>
</gene>